<name>A0ACC0WGG2_9STRA</name>
<proteinExistence type="predicted"/>
<organism evidence="1 2">
    <name type="scientific">Peronosclerospora sorghi</name>
    <dbReference type="NCBI Taxonomy" id="230839"/>
    <lineage>
        <taxon>Eukaryota</taxon>
        <taxon>Sar</taxon>
        <taxon>Stramenopiles</taxon>
        <taxon>Oomycota</taxon>
        <taxon>Peronosporomycetes</taxon>
        <taxon>Peronosporales</taxon>
        <taxon>Peronosporaceae</taxon>
        <taxon>Peronosclerospora</taxon>
    </lineage>
</organism>
<gene>
    <name evidence="1" type="ORF">PsorP6_017031</name>
</gene>
<reference evidence="1 2" key="1">
    <citation type="journal article" date="2022" name="bioRxiv">
        <title>The genome of the oomycete Peronosclerospora sorghi, a cosmopolitan pathogen of maize and sorghum, is inflated with dispersed pseudogenes.</title>
        <authorList>
            <person name="Fletcher K."/>
            <person name="Martin F."/>
            <person name="Isakeit T."/>
            <person name="Cavanaugh K."/>
            <person name="Magill C."/>
            <person name="Michelmore R."/>
        </authorList>
    </citation>
    <scope>NUCLEOTIDE SEQUENCE [LARGE SCALE GENOMIC DNA]</scope>
    <source>
        <strain evidence="1">P6</strain>
    </source>
</reference>
<protein>
    <submittedName>
        <fullName evidence="1">Uncharacterized protein</fullName>
    </submittedName>
</protein>
<sequence>MKSTLSAPEHIESKNRENKLTVAEGTVLVVIPVTALILSYVLLRVIWKVPNSPATPHASASYGSVPIGEGTLEPVRRPKTSLIEEGEIAGDYREHWYGTFDFAFLLGMIVYAGVMLVLTYFYKPQWLVDKHFWLMQLPKLGVMMLVSLFGGILCRLFCDVDEKGYIITNRSSKFKVNYTRKLQHFAAYMVPLVIRAGYSGPIALAWGDFFTMLGFLVLIKPIRERSKLFMLQFNSLDRPEDRPNTLKWIILGNIAPGMFIVMFFKWLFAARGALTFILVFITGIGDGLAEPVGIMWGRHKYKTRSCFSKKKYTRSWEGSTCVFMSGLVFPAMEYAAFDNFWQVLLAMLILAPTMAYAEATAPHTMDTPVLMIGCGAILYAIVKLVR</sequence>
<accession>A0ACC0WGG2</accession>
<evidence type="ECO:0000313" key="2">
    <source>
        <dbReference type="Proteomes" id="UP001163321"/>
    </source>
</evidence>
<comment type="caution">
    <text evidence="1">The sequence shown here is derived from an EMBL/GenBank/DDBJ whole genome shotgun (WGS) entry which is preliminary data.</text>
</comment>
<keyword evidence="2" id="KW-1185">Reference proteome</keyword>
<evidence type="ECO:0000313" key="1">
    <source>
        <dbReference type="EMBL" id="KAI9917013.1"/>
    </source>
</evidence>
<dbReference type="Proteomes" id="UP001163321">
    <property type="component" value="Chromosome 2"/>
</dbReference>
<dbReference type="EMBL" id="CM047581">
    <property type="protein sequence ID" value="KAI9917013.1"/>
    <property type="molecule type" value="Genomic_DNA"/>
</dbReference>